<gene>
    <name evidence="2" type="ORF">G3I58_15990</name>
</gene>
<organism evidence="2 3">
    <name type="scientific">Streptomyces anulatus</name>
    <name type="common">Streptomyces chrysomallus</name>
    <dbReference type="NCBI Taxonomy" id="1892"/>
    <lineage>
        <taxon>Bacteria</taxon>
        <taxon>Bacillati</taxon>
        <taxon>Actinomycetota</taxon>
        <taxon>Actinomycetes</taxon>
        <taxon>Kitasatosporales</taxon>
        <taxon>Streptomycetaceae</taxon>
        <taxon>Streptomyces</taxon>
    </lineage>
</organism>
<evidence type="ECO:0000256" key="1">
    <source>
        <dbReference type="SAM" id="MobiDB-lite"/>
    </source>
</evidence>
<feature type="compositionally biased region" description="Low complexity" evidence="1">
    <location>
        <begin position="164"/>
        <end position="179"/>
    </location>
</feature>
<comment type="caution">
    <text evidence="2">The sequence shown here is derived from an EMBL/GenBank/DDBJ whole genome shotgun (WGS) entry which is preliminary data.</text>
</comment>
<evidence type="ECO:0000313" key="3">
    <source>
        <dbReference type="Proteomes" id="UP000470951"/>
    </source>
</evidence>
<name>A0A7K3RB80_STRAQ</name>
<feature type="compositionally biased region" description="Pro residues" evidence="1">
    <location>
        <begin position="132"/>
        <end position="149"/>
    </location>
</feature>
<dbReference type="EMBL" id="JAAGMS010000177">
    <property type="protein sequence ID" value="NEB99463.1"/>
    <property type="molecule type" value="Genomic_DNA"/>
</dbReference>
<dbReference type="AlphaFoldDB" id="A0A7K3RB80"/>
<feature type="compositionally biased region" description="Pro residues" evidence="1">
    <location>
        <begin position="180"/>
        <end position="192"/>
    </location>
</feature>
<protein>
    <submittedName>
        <fullName evidence="2">MarR family transcriptional regulator</fullName>
    </submittedName>
</protein>
<reference evidence="2 3" key="1">
    <citation type="submission" date="2020-01" db="EMBL/GenBank/DDBJ databases">
        <title>Insect and environment-associated Actinomycetes.</title>
        <authorList>
            <person name="Currrie C."/>
            <person name="Chevrette M."/>
            <person name="Carlson C."/>
            <person name="Stubbendieck R."/>
            <person name="Wendt-Pienkowski E."/>
        </authorList>
    </citation>
    <scope>NUCLEOTIDE SEQUENCE [LARGE SCALE GENOMIC DNA]</scope>
    <source>
        <strain evidence="2 3">SID7903</strain>
    </source>
</reference>
<accession>A0A7K3RB80</accession>
<dbReference type="Proteomes" id="UP000470951">
    <property type="component" value="Unassembled WGS sequence"/>
</dbReference>
<evidence type="ECO:0000313" key="2">
    <source>
        <dbReference type="EMBL" id="NEB99463.1"/>
    </source>
</evidence>
<proteinExistence type="predicted"/>
<sequence>MAKSGYGKRSAPDQRPSARDDFALLPIRERYVAGFVDHLPDGAAMSVKQLAKQLPLYGQQAISTSLTALSVAGHLRRVRCPVVGAGDETRWVFRTFWSRTARDSEWWNTYLATEQATVTAAPTPASSALDMAPPPPWVPAEEPPPPPAPEGHDAEPAPEPTAVPQQRTPAQTPDAAPTAPQLPAPGPVPATPQAPGAGRSPAYLALARLGRDDHRLTLSADDCTTLEPQAAEWLARGVSVDYLTNALMAGLPAKVDFPVGLLRRRLTDKIPPRLPTTGSPSPGAPTPAHHLLVECTDCGRPGPPQALPDGLCRPCREAHSGSVDRENSPHPADIADVKAHMSNLRDLLKPV</sequence>
<feature type="region of interest" description="Disordered" evidence="1">
    <location>
        <begin position="121"/>
        <end position="199"/>
    </location>
</feature>